<accession>A0A1E5UV18</accession>
<protein>
    <recommendedName>
        <fullName evidence="3">NB-ARC domain-containing protein</fullName>
    </recommendedName>
</protein>
<proteinExistence type="predicted"/>
<evidence type="ECO:0000313" key="1">
    <source>
        <dbReference type="EMBL" id="OEL16720.1"/>
    </source>
</evidence>
<dbReference type="Proteomes" id="UP000095767">
    <property type="component" value="Unassembled WGS sequence"/>
</dbReference>
<keyword evidence="2" id="KW-1185">Reference proteome</keyword>
<gene>
    <name evidence="1" type="ORF">BAE44_0022260</name>
</gene>
<evidence type="ECO:0000313" key="2">
    <source>
        <dbReference type="Proteomes" id="UP000095767"/>
    </source>
</evidence>
<sequence length="57" mass="6374">LKLKELRLGNLKSMDRWVATDGREGEVAFALLENLVINGCPNLVTLPEIPNIKDSRL</sequence>
<feature type="non-terminal residue" evidence="1">
    <location>
        <position position="1"/>
    </location>
</feature>
<organism evidence="1 2">
    <name type="scientific">Dichanthelium oligosanthes</name>
    <dbReference type="NCBI Taxonomy" id="888268"/>
    <lineage>
        <taxon>Eukaryota</taxon>
        <taxon>Viridiplantae</taxon>
        <taxon>Streptophyta</taxon>
        <taxon>Embryophyta</taxon>
        <taxon>Tracheophyta</taxon>
        <taxon>Spermatophyta</taxon>
        <taxon>Magnoliopsida</taxon>
        <taxon>Liliopsida</taxon>
        <taxon>Poales</taxon>
        <taxon>Poaceae</taxon>
        <taxon>PACMAD clade</taxon>
        <taxon>Panicoideae</taxon>
        <taxon>Panicodae</taxon>
        <taxon>Paniceae</taxon>
        <taxon>Dichantheliinae</taxon>
        <taxon>Dichanthelium</taxon>
    </lineage>
</organism>
<comment type="caution">
    <text evidence="1">The sequence shown here is derived from an EMBL/GenBank/DDBJ whole genome shotgun (WGS) entry which is preliminary data.</text>
</comment>
<reference evidence="1 2" key="1">
    <citation type="submission" date="2016-09" db="EMBL/GenBank/DDBJ databases">
        <title>The draft genome of Dichanthelium oligosanthes: A C3 panicoid grass species.</title>
        <authorList>
            <person name="Studer A.J."/>
            <person name="Schnable J.C."/>
            <person name="Brutnell T.P."/>
        </authorList>
    </citation>
    <scope>NUCLEOTIDE SEQUENCE [LARGE SCALE GENOMIC DNA]</scope>
    <source>
        <strain evidence="2">cv. Kellogg 1175</strain>
        <tissue evidence="1">Leaf</tissue>
    </source>
</reference>
<evidence type="ECO:0008006" key="3">
    <source>
        <dbReference type="Google" id="ProtNLM"/>
    </source>
</evidence>
<dbReference type="AlphaFoldDB" id="A0A1E5UV18"/>
<dbReference type="EMBL" id="LWDX02062128">
    <property type="protein sequence ID" value="OEL16720.1"/>
    <property type="molecule type" value="Genomic_DNA"/>
</dbReference>
<name>A0A1E5UV18_9POAL</name>